<dbReference type="STRING" id="1715691.TA5113_01703"/>
<dbReference type="PROSITE" id="PS00519">
    <property type="entry name" value="HTH_ASNC_1"/>
    <property type="match status" value="1"/>
</dbReference>
<dbReference type="Gene3D" id="3.30.70.920">
    <property type="match status" value="1"/>
</dbReference>
<keyword evidence="1" id="KW-0805">Transcription regulation</keyword>
<dbReference type="Pfam" id="PF01037">
    <property type="entry name" value="AsnC_trans_reg"/>
    <property type="match status" value="1"/>
</dbReference>
<accession>A0A0P1IQA9</accession>
<evidence type="ECO:0000313" key="5">
    <source>
        <dbReference type="EMBL" id="CUK25641.1"/>
    </source>
</evidence>
<dbReference type="InterPro" id="IPR019888">
    <property type="entry name" value="Tscrpt_reg_AsnC-like"/>
</dbReference>
<dbReference type="InterPro" id="IPR011008">
    <property type="entry name" value="Dimeric_a/b-barrel"/>
</dbReference>
<dbReference type="InterPro" id="IPR011991">
    <property type="entry name" value="ArsR-like_HTH"/>
</dbReference>
<name>A0A0P1IQA9_9RHOB</name>
<feature type="domain" description="HTH asnC-type" evidence="4">
    <location>
        <begin position="2"/>
        <end position="63"/>
    </location>
</feature>
<dbReference type="GO" id="GO:0043200">
    <property type="term" value="P:response to amino acid"/>
    <property type="evidence" value="ECO:0007669"/>
    <property type="project" value="TreeGrafter"/>
</dbReference>
<protein>
    <submittedName>
        <fullName evidence="5">Leucine-responsive regulatory protein</fullName>
    </submittedName>
</protein>
<keyword evidence="2" id="KW-0238">DNA-binding</keyword>
<organism evidence="5 6">
    <name type="scientific">Cognatishimia activa</name>
    <dbReference type="NCBI Taxonomy" id="1715691"/>
    <lineage>
        <taxon>Bacteria</taxon>
        <taxon>Pseudomonadati</taxon>
        <taxon>Pseudomonadota</taxon>
        <taxon>Alphaproteobacteria</taxon>
        <taxon>Rhodobacterales</taxon>
        <taxon>Paracoccaceae</taxon>
        <taxon>Cognatishimia</taxon>
    </lineage>
</organism>
<gene>
    <name evidence="5" type="primary">lrp_7</name>
    <name evidence="5" type="ORF">TA5114_01442</name>
</gene>
<dbReference type="GO" id="GO:0043565">
    <property type="term" value="F:sequence-specific DNA binding"/>
    <property type="evidence" value="ECO:0007669"/>
    <property type="project" value="InterPro"/>
</dbReference>
<dbReference type="SMART" id="SM00344">
    <property type="entry name" value="HTH_ASNC"/>
    <property type="match status" value="1"/>
</dbReference>
<evidence type="ECO:0000256" key="1">
    <source>
        <dbReference type="ARBA" id="ARBA00023015"/>
    </source>
</evidence>
<dbReference type="GO" id="GO:0005829">
    <property type="term" value="C:cytosol"/>
    <property type="evidence" value="ECO:0007669"/>
    <property type="project" value="TreeGrafter"/>
</dbReference>
<evidence type="ECO:0000313" key="6">
    <source>
        <dbReference type="Proteomes" id="UP000051184"/>
    </source>
</evidence>
<dbReference type="PRINTS" id="PR00033">
    <property type="entry name" value="HTHASNC"/>
</dbReference>
<dbReference type="InterPro" id="IPR036390">
    <property type="entry name" value="WH_DNA-bd_sf"/>
</dbReference>
<evidence type="ECO:0000256" key="3">
    <source>
        <dbReference type="ARBA" id="ARBA00023163"/>
    </source>
</evidence>
<dbReference type="SUPFAM" id="SSF46785">
    <property type="entry name" value="Winged helix' DNA-binding domain"/>
    <property type="match status" value="1"/>
</dbReference>
<evidence type="ECO:0000256" key="2">
    <source>
        <dbReference type="ARBA" id="ARBA00023125"/>
    </source>
</evidence>
<dbReference type="PROSITE" id="PS50956">
    <property type="entry name" value="HTH_ASNC_2"/>
    <property type="match status" value="1"/>
</dbReference>
<dbReference type="OrthoDB" id="7853257at2"/>
<dbReference type="PANTHER" id="PTHR30154:SF34">
    <property type="entry name" value="TRANSCRIPTIONAL REGULATOR AZLB"/>
    <property type="match status" value="1"/>
</dbReference>
<dbReference type="InterPro" id="IPR000485">
    <property type="entry name" value="AsnC-type_HTH_dom"/>
</dbReference>
<dbReference type="PANTHER" id="PTHR30154">
    <property type="entry name" value="LEUCINE-RESPONSIVE REGULATORY PROTEIN"/>
    <property type="match status" value="1"/>
</dbReference>
<dbReference type="AlphaFoldDB" id="A0A0P1IQA9"/>
<dbReference type="GO" id="GO:0006355">
    <property type="term" value="P:regulation of DNA-templated transcription"/>
    <property type="evidence" value="ECO:0007669"/>
    <property type="project" value="UniProtKB-ARBA"/>
</dbReference>
<dbReference type="Gene3D" id="1.10.10.10">
    <property type="entry name" value="Winged helix-like DNA-binding domain superfamily/Winged helix DNA-binding domain"/>
    <property type="match status" value="1"/>
</dbReference>
<dbReference type="CDD" id="cd00090">
    <property type="entry name" value="HTH_ARSR"/>
    <property type="match status" value="1"/>
</dbReference>
<dbReference type="Proteomes" id="UP000051184">
    <property type="component" value="Unassembled WGS sequence"/>
</dbReference>
<keyword evidence="6" id="KW-1185">Reference proteome</keyword>
<dbReference type="InterPro" id="IPR036388">
    <property type="entry name" value="WH-like_DNA-bd_sf"/>
</dbReference>
<dbReference type="SUPFAM" id="SSF54909">
    <property type="entry name" value="Dimeric alpha+beta barrel"/>
    <property type="match status" value="1"/>
</dbReference>
<keyword evidence="3" id="KW-0804">Transcription</keyword>
<dbReference type="InterPro" id="IPR019885">
    <property type="entry name" value="Tscrpt_reg_HTH_AsnC-type_CS"/>
</dbReference>
<reference evidence="6" key="1">
    <citation type="submission" date="2015-09" db="EMBL/GenBank/DDBJ databases">
        <authorList>
            <person name="Rodrigo-Torres Lidia"/>
            <person name="Arahal R.David."/>
        </authorList>
    </citation>
    <scope>NUCLEOTIDE SEQUENCE [LARGE SCALE GENOMIC DNA]</scope>
    <source>
        <strain evidence="6">CECT 5114</strain>
    </source>
</reference>
<sequence>MLDDTDRRILRFMQNDTDLPIPELADQIGMTTGRLSRRIDRLRDAGVLRGVRGVIDWQALGYEVEVSLRVTLDKTQGRAFDDFIETARGIPEVIEIQTFLGRVDVRLSVIAKDMAHYQEIYRSSILGLPHIADIEALMLVSRLKSDESLPI</sequence>
<evidence type="ECO:0000259" key="4">
    <source>
        <dbReference type="PROSITE" id="PS50956"/>
    </source>
</evidence>
<dbReference type="RefSeq" id="WP_058314611.1">
    <property type="nucleotide sequence ID" value="NZ_CYTO01000010.1"/>
</dbReference>
<dbReference type="InterPro" id="IPR019887">
    <property type="entry name" value="Tscrpt_reg_AsnC/Lrp_C"/>
</dbReference>
<dbReference type="EMBL" id="CYUE01000013">
    <property type="protein sequence ID" value="CUK25641.1"/>
    <property type="molecule type" value="Genomic_DNA"/>
</dbReference>
<dbReference type="Pfam" id="PF13412">
    <property type="entry name" value="HTH_24"/>
    <property type="match status" value="1"/>
</dbReference>
<proteinExistence type="predicted"/>